<accession>D7MFD7</accession>
<evidence type="ECO:0000259" key="3">
    <source>
        <dbReference type="PROSITE" id="PS50157"/>
    </source>
</evidence>
<keyword evidence="1" id="KW-0863">Zinc-finger</keyword>
<dbReference type="OrthoDB" id="1045255at2759"/>
<evidence type="ECO:0000313" key="5">
    <source>
        <dbReference type="Proteomes" id="UP000008694"/>
    </source>
</evidence>
<keyword evidence="5" id="KW-1185">Reference proteome</keyword>
<keyword evidence="1" id="KW-0479">Metal-binding</keyword>
<dbReference type="Gramene" id="Al_scaffold_0007_1534">
    <property type="protein sequence ID" value="Al_scaffold_0007_1534"/>
    <property type="gene ID" value="Al_scaffold_0007_1534"/>
</dbReference>
<evidence type="ECO:0000256" key="1">
    <source>
        <dbReference type="PROSITE-ProRule" id="PRU00042"/>
    </source>
</evidence>
<dbReference type="KEGG" id="aly:9305703"/>
<dbReference type="Proteomes" id="UP000008694">
    <property type="component" value="Unassembled WGS sequence"/>
</dbReference>
<dbReference type="EMBL" id="GL348719">
    <property type="protein sequence ID" value="EFH45891.1"/>
    <property type="molecule type" value="Genomic_DNA"/>
</dbReference>
<dbReference type="PROSITE" id="PS50157">
    <property type="entry name" value="ZINC_FINGER_C2H2_2"/>
    <property type="match status" value="1"/>
</dbReference>
<name>D7MFD7_ARALL</name>
<organism evidence="5">
    <name type="scientific">Arabidopsis lyrata subsp. lyrata</name>
    <name type="common">Lyre-leaved rock-cress</name>
    <dbReference type="NCBI Taxonomy" id="81972"/>
    <lineage>
        <taxon>Eukaryota</taxon>
        <taxon>Viridiplantae</taxon>
        <taxon>Streptophyta</taxon>
        <taxon>Embryophyta</taxon>
        <taxon>Tracheophyta</taxon>
        <taxon>Spermatophyta</taxon>
        <taxon>Magnoliopsida</taxon>
        <taxon>eudicotyledons</taxon>
        <taxon>Gunneridae</taxon>
        <taxon>Pentapetalae</taxon>
        <taxon>rosids</taxon>
        <taxon>malvids</taxon>
        <taxon>Brassicales</taxon>
        <taxon>Brassicaceae</taxon>
        <taxon>Camelineae</taxon>
        <taxon>Arabidopsis</taxon>
    </lineage>
</organism>
<sequence>MVSPFSMPCTAQISGFVNFSQVSITHTITNRYHAIIPTNNMVIVQNDNDHVKRVMPSYPPILNSTVHPPNGFDNHYETFTPKPIDFFCQPLDRFSSSPKHLHEQYVHKDGRPVKYIHKPADVLEEIHDYIDYEKDGGWIYSLPYEKDSSFICLKCNRVFDTSQILAAHTKLVHSKNETNDGGKKRLKVNHQEVHGKSHKINKDQTGGQSCRRKLRQ</sequence>
<keyword evidence="1" id="KW-0862">Zinc</keyword>
<dbReference type="PROSITE" id="PS00028">
    <property type="entry name" value="ZINC_FINGER_C2H2_1"/>
    <property type="match status" value="1"/>
</dbReference>
<dbReference type="Gene3D" id="3.30.160.60">
    <property type="entry name" value="Classic Zinc Finger"/>
    <property type="match status" value="1"/>
</dbReference>
<gene>
    <name evidence="4" type="ORF">ARALYDRAFT_657479</name>
</gene>
<feature type="region of interest" description="Disordered" evidence="2">
    <location>
        <begin position="191"/>
        <end position="216"/>
    </location>
</feature>
<dbReference type="AlphaFoldDB" id="D7MFD7"/>
<protein>
    <submittedName>
        <fullName evidence="4">Predicted protein</fullName>
    </submittedName>
</protein>
<evidence type="ECO:0000313" key="4">
    <source>
        <dbReference type="EMBL" id="EFH45891.1"/>
    </source>
</evidence>
<proteinExistence type="predicted"/>
<dbReference type="InterPro" id="IPR013087">
    <property type="entry name" value="Znf_C2H2_type"/>
</dbReference>
<dbReference type="GO" id="GO:0008270">
    <property type="term" value="F:zinc ion binding"/>
    <property type="evidence" value="ECO:0007669"/>
    <property type="project" value="UniProtKB-KW"/>
</dbReference>
<reference evidence="5" key="1">
    <citation type="journal article" date="2011" name="Nat. Genet.">
        <title>The Arabidopsis lyrata genome sequence and the basis of rapid genome size change.</title>
        <authorList>
            <person name="Hu T.T."/>
            <person name="Pattyn P."/>
            <person name="Bakker E.G."/>
            <person name="Cao J."/>
            <person name="Cheng J.-F."/>
            <person name="Clark R.M."/>
            <person name="Fahlgren N."/>
            <person name="Fawcett J.A."/>
            <person name="Grimwood J."/>
            <person name="Gundlach H."/>
            <person name="Haberer G."/>
            <person name="Hollister J.D."/>
            <person name="Ossowski S."/>
            <person name="Ottilar R.P."/>
            <person name="Salamov A.A."/>
            <person name="Schneeberger K."/>
            <person name="Spannagl M."/>
            <person name="Wang X."/>
            <person name="Yang L."/>
            <person name="Nasrallah M.E."/>
            <person name="Bergelson J."/>
            <person name="Carrington J.C."/>
            <person name="Gaut B.S."/>
            <person name="Schmutz J."/>
            <person name="Mayer K.F.X."/>
            <person name="Van de Peer Y."/>
            <person name="Grigoriev I.V."/>
            <person name="Nordborg M."/>
            <person name="Weigel D."/>
            <person name="Guo Y.-L."/>
        </authorList>
    </citation>
    <scope>NUCLEOTIDE SEQUENCE [LARGE SCALE GENOMIC DNA]</scope>
    <source>
        <strain evidence="5">cv. MN47</strain>
    </source>
</reference>
<feature type="domain" description="C2H2-type" evidence="3">
    <location>
        <begin position="150"/>
        <end position="178"/>
    </location>
</feature>
<evidence type="ECO:0000256" key="2">
    <source>
        <dbReference type="SAM" id="MobiDB-lite"/>
    </source>
</evidence>
<dbReference type="HOGENOM" id="CLU_080824_0_0_1"/>